<dbReference type="Pfam" id="PF01807">
    <property type="entry name" value="Zn_ribbon_DnaG"/>
    <property type="match status" value="1"/>
</dbReference>
<dbReference type="Gene3D" id="3.40.1360.10">
    <property type="match status" value="1"/>
</dbReference>
<dbReference type="InterPro" id="IPR013264">
    <property type="entry name" value="DNAG_N"/>
</dbReference>
<evidence type="ECO:0000256" key="9">
    <source>
        <dbReference type="ARBA" id="ARBA00022842"/>
    </source>
</evidence>
<protein>
    <recommendedName>
        <fullName evidence="12 13">DNA primase</fullName>
        <ecNumber evidence="12">2.7.7.101</ecNumber>
    </recommendedName>
</protein>
<evidence type="ECO:0000256" key="3">
    <source>
        <dbReference type="ARBA" id="ARBA00022679"/>
    </source>
</evidence>
<keyword evidence="9" id="KW-0460">Magnesium</keyword>
<evidence type="ECO:0000256" key="2">
    <source>
        <dbReference type="ARBA" id="ARBA00022515"/>
    </source>
</evidence>
<comment type="domain">
    <text evidence="12">Contains an N-terminal zinc-binding domain, a central core domain that contains the primase activity, and a C-terminal DnaB-binding domain.</text>
</comment>
<dbReference type="STRING" id="632773.BBEV_1231"/>
<dbReference type="SUPFAM" id="SSF57783">
    <property type="entry name" value="Zinc beta-ribbon"/>
    <property type="match status" value="1"/>
</dbReference>
<proteinExistence type="inferred from homology"/>
<dbReference type="SMART" id="SM00400">
    <property type="entry name" value="ZnF_CHCC"/>
    <property type="match status" value="1"/>
</dbReference>
<dbReference type="Gene3D" id="3.90.580.10">
    <property type="entry name" value="Zinc finger, CHC2-type domain"/>
    <property type="match status" value="1"/>
</dbReference>
<comment type="catalytic activity">
    <reaction evidence="12">
        <text>ssDNA + n NTP = ssDNA/pppN(pN)n-1 hybrid + (n-1) diphosphate.</text>
        <dbReference type="EC" id="2.7.7.101"/>
    </reaction>
</comment>
<dbReference type="OrthoDB" id="9803773at2"/>
<dbReference type="CDD" id="cd03364">
    <property type="entry name" value="TOPRIM_DnaG_primases"/>
    <property type="match status" value="1"/>
</dbReference>
<comment type="cofactor">
    <cofactor evidence="12 13 14">
        <name>Zn(2+)</name>
        <dbReference type="ChEBI" id="CHEBI:29105"/>
    </cofactor>
    <text evidence="12 13 14">Binds 1 zinc ion per monomer.</text>
</comment>
<keyword evidence="2 12" id="KW-0639">Primosome</keyword>
<comment type="similarity">
    <text evidence="12 13">Belongs to the DnaG primase family.</text>
</comment>
<evidence type="ECO:0000256" key="6">
    <source>
        <dbReference type="ARBA" id="ARBA00022723"/>
    </source>
</evidence>
<dbReference type="GO" id="GO:0006269">
    <property type="term" value="P:DNA replication, synthesis of primer"/>
    <property type="evidence" value="ECO:0007669"/>
    <property type="project" value="UniProtKB-UniRule"/>
</dbReference>
<feature type="domain" description="Toprim" evidence="15">
    <location>
        <begin position="261"/>
        <end position="340"/>
    </location>
</feature>
<dbReference type="Pfam" id="PF13155">
    <property type="entry name" value="Toprim_2"/>
    <property type="match status" value="1"/>
</dbReference>
<dbReference type="PATRIC" id="fig|632773.3.peg.1303"/>
<evidence type="ECO:0000256" key="12">
    <source>
        <dbReference type="HAMAP-Rule" id="MF_00974"/>
    </source>
</evidence>
<dbReference type="Gene3D" id="3.90.980.10">
    <property type="entry name" value="DNA primase, catalytic core, N-terminal domain"/>
    <property type="match status" value="1"/>
</dbReference>
<keyword evidence="7 12" id="KW-0863">Zinc-finger</keyword>
<keyword evidence="6 12" id="KW-0479">Metal-binding</keyword>
<dbReference type="PANTHER" id="PTHR30313">
    <property type="entry name" value="DNA PRIMASE"/>
    <property type="match status" value="1"/>
</dbReference>
<dbReference type="FunFam" id="3.90.580.10:FF:000001">
    <property type="entry name" value="DNA primase"/>
    <property type="match status" value="1"/>
</dbReference>
<dbReference type="InterPro" id="IPR034151">
    <property type="entry name" value="TOPRIM_DnaG_bac"/>
</dbReference>
<keyword evidence="4 12" id="KW-0548">Nucleotidyltransferase</keyword>
<dbReference type="InterPro" id="IPR006171">
    <property type="entry name" value="TOPRIM_dom"/>
</dbReference>
<dbReference type="KEGG" id="bbev:BBEV_1231"/>
<evidence type="ECO:0000256" key="14">
    <source>
        <dbReference type="PIRSR" id="PIRSR002811-1"/>
    </source>
</evidence>
<evidence type="ECO:0000259" key="15">
    <source>
        <dbReference type="PROSITE" id="PS50880"/>
    </source>
</evidence>
<dbReference type="EC" id="2.7.7.101" evidence="12"/>
<evidence type="ECO:0000256" key="4">
    <source>
        <dbReference type="ARBA" id="ARBA00022695"/>
    </source>
</evidence>
<dbReference type="InterPro" id="IPR002694">
    <property type="entry name" value="Znf_CHC2"/>
</dbReference>
<dbReference type="InterPro" id="IPR037068">
    <property type="entry name" value="DNA_primase_core_N_sf"/>
</dbReference>
<dbReference type="GO" id="GO:0003899">
    <property type="term" value="F:DNA-directed RNA polymerase activity"/>
    <property type="evidence" value="ECO:0007669"/>
    <property type="project" value="UniProtKB-UniRule"/>
</dbReference>
<dbReference type="GO" id="GO:1990077">
    <property type="term" value="C:primosome complex"/>
    <property type="evidence" value="ECO:0007669"/>
    <property type="project" value="UniProtKB-KW"/>
</dbReference>
<gene>
    <name evidence="12 16" type="primary">dnaG</name>
    <name evidence="16" type="ORF">BBEV_1231</name>
</gene>
<dbReference type="GO" id="GO:0000428">
    <property type="term" value="C:DNA-directed RNA polymerase complex"/>
    <property type="evidence" value="ECO:0007669"/>
    <property type="project" value="UniProtKB-KW"/>
</dbReference>
<evidence type="ECO:0000256" key="7">
    <source>
        <dbReference type="ARBA" id="ARBA00022771"/>
    </source>
</evidence>
<evidence type="ECO:0000256" key="11">
    <source>
        <dbReference type="ARBA" id="ARBA00023163"/>
    </source>
</evidence>
<dbReference type="InterPro" id="IPR019475">
    <property type="entry name" value="DNA_primase_DnaB-bd"/>
</dbReference>
<dbReference type="AlphaFoldDB" id="A0A1D7QUD7"/>
<sequence>MEKRIPEEIIEEVRKSSDIVDIISEHVQLKKQGKNFSGLCPFHGEKTPSFNVSPDKQLYHCFGCGTGGNVFSFLMELEGLSFMETVKRLADRNNIALPDTVANAGDSSKDEHLTPFYDAHELAAKYYHYVLVETDEGKPAREYLRKRGFTQTAIDQFQVGFAPDSWDFLAPFLEKRGFLMEDLETCGLVGRRESDGKAYDRFRNRVMFPIHHTQGKVIAFGGRGLGDAQPKYLNSHESVIFNKSVTLYGFHQARPKMKKRNEAVLFEGYVDVIAAWRAGIDNGIASLGTAMTEQQAKMIRRNVDRVLLCYDGDGAGQQATYKNARILMDAGLTVTVANLPSGYDPDDYIQEFGKERFATDVVGNRKSWMQFLFDYFVIDKDLSLETDRVAYIESILTETAIIENPVERDMYVQKLAERFNLSQQVLREELSRIRSSQRKKEHREIRQSIINQTDRSAKKMMTAEENAERELIAHMMRSSDISRLVEEEIGAAFQFEMYQAIAAHLYSYYSEGYEPAPGMFLERIEDPDIRSTASELAMKTVEEDVSEQVLKDYILSVRNAGKRQKLHQLQKKQQEAIEQRDHLGAAELGMEVNRLHRELKYRNE</sequence>
<keyword evidence="5 12" id="KW-0235">DNA replication</keyword>
<dbReference type="InterPro" id="IPR006295">
    <property type="entry name" value="DNA_primase_DnaG"/>
</dbReference>
<keyword evidence="11 12" id="KW-0804">Transcription</keyword>
<evidence type="ECO:0000256" key="1">
    <source>
        <dbReference type="ARBA" id="ARBA00022478"/>
    </source>
</evidence>
<dbReference type="SMART" id="SM00493">
    <property type="entry name" value="TOPRIM"/>
    <property type="match status" value="1"/>
</dbReference>
<dbReference type="FunFam" id="3.90.980.10:FF:000001">
    <property type="entry name" value="DNA primase"/>
    <property type="match status" value="1"/>
</dbReference>
<comment type="function">
    <text evidence="12 13">RNA polymerase that catalyzes the synthesis of short RNA molecules used as primers for DNA polymerase during DNA replication.</text>
</comment>
<dbReference type="PANTHER" id="PTHR30313:SF2">
    <property type="entry name" value="DNA PRIMASE"/>
    <property type="match status" value="1"/>
</dbReference>
<name>A0A1D7QUD7_9BACI</name>
<evidence type="ECO:0000313" key="16">
    <source>
        <dbReference type="EMBL" id="AOM82599.1"/>
    </source>
</evidence>
<accession>A0A1D7QUD7</accession>
<keyword evidence="3 12" id="KW-0808">Transferase</keyword>
<dbReference type="NCBIfam" id="TIGR01391">
    <property type="entry name" value="dnaG"/>
    <property type="match status" value="1"/>
</dbReference>
<dbReference type="EMBL" id="CP012502">
    <property type="protein sequence ID" value="AOM82599.1"/>
    <property type="molecule type" value="Genomic_DNA"/>
</dbReference>
<evidence type="ECO:0000256" key="8">
    <source>
        <dbReference type="ARBA" id="ARBA00022833"/>
    </source>
</evidence>
<dbReference type="Pfam" id="PF10410">
    <property type="entry name" value="DnaB_bind"/>
    <property type="match status" value="1"/>
</dbReference>
<keyword evidence="1 12" id="KW-0240">DNA-directed RNA polymerase</keyword>
<dbReference type="Gene3D" id="1.10.860.10">
    <property type="entry name" value="DNAb Helicase, Chain A"/>
    <property type="match status" value="1"/>
</dbReference>
<feature type="zinc finger region" description="CHC2-type" evidence="12 14">
    <location>
        <begin position="40"/>
        <end position="64"/>
    </location>
</feature>
<dbReference type="GO" id="GO:0008270">
    <property type="term" value="F:zinc ion binding"/>
    <property type="evidence" value="ECO:0007669"/>
    <property type="project" value="UniProtKB-UniRule"/>
</dbReference>
<evidence type="ECO:0000313" key="17">
    <source>
        <dbReference type="Proteomes" id="UP000094463"/>
    </source>
</evidence>
<evidence type="ECO:0000256" key="13">
    <source>
        <dbReference type="PIRNR" id="PIRNR002811"/>
    </source>
</evidence>
<reference evidence="16 17" key="1">
    <citation type="submission" date="2015-08" db="EMBL/GenBank/DDBJ databases">
        <title>The complete genome sequence of Bacillus beveridgei MLTeJB.</title>
        <authorList>
            <person name="Hanson T.E."/>
            <person name="Mesa C."/>
            <person name="Basesman S.M."/>
            <person name="Oremland R.S."/>
        </authorList>
    </citation>
    <scope>NUCLEOTIDE SEQUENCE [LARGE SCALE GENOMIC DNA]</scope>
    <source>
        <strain evidence="16 17">MLTeJB</strain>
    </source>
</reference>
<dbReference type="GO" id="GO:0005737">
    <property type="term" value="C:cytoplasm"/>
    <property type="evidence" value="ECO:0007669"/>
    <property type="project" value="TreeGrafter"/>
</dbReference>
<dbReference type="InterPro" id="IPR036977">
    <property type="entry name" value="DNA_primase_Znf_CHC2"/>
</dbReference>
<evidence type="ECO:0000256" key="5">
    <source>
        <dbReference type="ARBA" id="ARBA00022705"/>
    </source>
</evidence>
<dbReference type="InterPro" id="IPR030846">
    <property type="entry name" value="DnaG_bac"/>
</dbReference>
<dbReference type="Pfam" id="PF08275">
    <property type="entry name" value="DNAG_N"/>
    <property type="match status" value="1"/>
</dbReference>
<keyword evidence="17" id="KW-1185">Reference proteome</keyword>
<comment type="subunit">
    <text evidence="12">Monomer. Interacts with DnaB.</text>
</comment>
<dbReference type="PROSITE" id="PS50880">
    <property type="entry name" value="TOPRIM"/>
    <property type="match status" value="1"/>
</dbReference>
<organism evidence="16 17">
    <name type="scientific">Salisediminibacterium beveridgei</name>
    <dbReference type="NCBI Taxonomy" id="632773"/>
    <lineage>
        <taxon>Bacteria</taxon>
        <taxon>Bacillati</taxon>
        <taxon>Bacillota</taxon>
        <taxon>Bacilli</taxon>
        <taxon>Bacillales</taxon>
        <taxon>Bacillaceae</taxon>
        <taxon>Salisediminibacterium</taxon>
    </lineage>
</organism>
<dbReference type="InterPro" id="IPR050219">
    <property type="entry name" value="DnaG_primase"/>
</dbReference>
<dbReference type="HAMAP" id="MF_00974">
    <property type="entry name" value="DNA_primase_DnaG"/>
    <property type="match status" value="1"/>
</dbReference>
<dbReference type="PIRSF" id="PIRSF002811">
    <property type="entry name" value="DnaG"/>
    <property type="match status" value="1"/>
</dbReference>
<dbReference type="GO" id="GO:0003677">
    <property type="term" value="F:DNA binding"/>
    <property type="evidence" value="ECO:0007669"/>
    <property type="project" value="UniProtKB-KW"/>
</dbReference>
<keyword evidence="8 12" id="KW-0862">Zinc</keyword>
<evidence type="ECO:0000256" key="10">
    <source>
        <dbReference type="ARBA" id="ARBA00023125"/>
    </source>
</evidence>
<dbReference type="InterPro" id="IPR016136">
    <property type="entry name" value="DNA_helicase_N/primase_C"/>
</dbReference>
<keyword evidence="10 12" id="KW-0238">DNA-binding</keyword>
<dbReference type="SUPFAM" id="SSF56731">
    <property type="entry name" value="DNA primase core"/>
    <property type="match status" value="1"/>
</dbReference>
<dbReference type="RefSeq" id="WP_069364670.1">
    <property type="nucleotide sequence ID" value="NZ_CP012502.1"/>
</dbReference>
<dbReference type="Proteomes" id="UP000094463">
    <property type="component" value="Chromosome"/>
</dbReference>